<proteinExistence type="predicted"/>
<organism evidence="2 3">
    <name type="scientific">Lentinula aciculospora</name>
    <dbReference type="NCBI Taxonomy" id="153920"/>
    <lineage>
        <taxon>Eukaryota</taxon>
        <taxon>Fungi</taxon>
        <taxon>Dikarya</taxon>
        <taxon>Basidiomycota</taxon>
        <taxon>Agaricomycotina</taxon>
        <taxon>Agaricomycetes</taxon>
        <taxon>Agaricomycetidae</taxon>
        <taxon>Agaricales</taxon>
        <taxon>Marasmiineae</taxon>
        <taxon>Omphalotaceae</taxon>
        <taxon>Lentinula</taxon>
    </lineage>
</organism>
<feature type="compositionally biased region" description="Acidic residues" evidence="1">
    <location>
        <begin position="10"/>
        <end position="45"/>
    </location>
</feature>
<dbReference type="EMBL" id="JAOTPV010000007">
    <property type="protein sequence ID" value="KAJ4480054.1"/>
    <property type="molecule type" value="Genomic_DNA"/>
</dbReference>
<feature type="region of interest" description="Disordered" evidence="1">
    <location>
        <begin position="1"/>
        <end position="45"/>
    </location>
</feature>
<sequence length="126" mass="14087">MLDKAGNNQLDDESEEVDEDQEGKDEVDKEEEEEGSGAESDDSEPAFDFDFLVLYDGASESIMFTSDTTWTNFRRTLCNKLDVAPKHLCIGYSLTSDSKTSAIKHLSEPFHLIQLFSKANAAKEIL</sequence>
<dbReference type="AlphaFoldDB" id="A0A9W9DPC4"/>
<accession>A0A9W9DPC4</accession>
<protein>
    <submittedName>
        <fullName evidence="2">Uncharacterized protein</fullName>
    </submittedName>
</protein>
<gene>
    <name evidence="2" type="ORF">J3R30DRAFT_2571999</name>
</gene>
<keyword evidence="3" id="KW-1185">Reference proteome</keyword>
<name>A0A9W9DPC4_9AGAR</name>
<dbReference type="OrthoDB" id="3025722at2759"/>
<evidence type="ECO:0000313" key="2">
    <source>
        <dbReference type="EMBL" id="KAJ4480054.1"/>
    </source>
</evidence>
<dbReference type="Proteomes" id="UP001150266">
    <property type="component" value="Unassembled WGS sequence"/>
</dbReference>
<reference evidence="2" key="1">
    <citation type="submission" date="2022-08" db="EMBL/GenBank/DDBJ databases">
        <title>A Global Phylogenomic Analysis of the Shiitake Genus Lentinula.</title>
        <authorList>
            <consortium name="DOE Joint Genome Institute"/>
            <person name="Sierra-Patev S."/>
            <person name="Min B."/>
            <person name="Naranjo-Ortiz M."/>
            <person name="Looney B."/>
            <person name="Konkel Z."/>
            <person name="Slot J.C."/>
            <person name="Sakamoto Y."/>
            <person name="Steenwyk J.L."/>
            <person name="Rokas A."/>
            <person name="Carro J."/>
            <person name="Camarero S."/>
            <person name="Ferreira P."/>
            <person name="Molpeceres G."/>
            <person name="Ruiz-Duenas F.J."/>
            <person name="Serrano A."/>
            <person name="Henrissat B."/>
            <person name="Drula E."/>
            <person name="Hughes K.W."/>
            <person name="Mata J.L."/>
            <person name="Ishikawa N.K."/>
            <person name="Vargas-Isla R."/>
            <person name="Ushijima S."/>
            <person name="Smith C.A."/>
            <person name="Ahrendt S."/>
            <person name="Andreopoulos W."/>
            <person name="He G."/>
            <person name="Labutti K."/>
            <person name="Lipzen A."/>
            <person name="Ng V."/>
            <person name="Riley R."/>
            <person name="Sandor L."/>
            <person name="Barry K."/>
            <person name="Martinez A.T."/>
            <person name="Xiao Y."/>
            <person name="Gibbons J.G."/>
            <person name="Terashima K."/>
            <person name="Grigoriev I.V."/>
            <person name="Hibbett D.S."/>
        </authorList>
    </citation>
    <scope>NUCLEOTIDE SEQUENCE</scope>
    <source>
        <strain evidence="2">JLM2183</strain>
    </source>
</reference>
<evidence type="ECO:0000256" key="1">
    <source>
        <dbReference type="SAM" id="MobiDB-lite"/>
    </source>
</evidence>
<comment type="caution">
    <text evidence="2">The sequence shown here is derived from an EMBL/GenBank/DDBJ whole genome shotgun (WGS) entry which is preliminary data.</text>
</comment>
<evidence type="ECO:0000313" key="3">
    <source>
        <dbReference type="Proteomes" id="UP001150266"/>
    </source>
</evidence>